<keyword evidence="4 6" id="KW-0804">Transcription</keyword>
<comment type="subcellular location">
    <subcellularLocation>
        <location evidence="1 6">Nucleus</location>
    </subcellularLocation>
</comment>
<dbReference type="PANTHER" id="PTHR33057">
    <property type="entry name" value="TRANSCRIPTION REPRESSOR OFP7-RELATED"/>
    <property type="match status" value="1"/>
</dbReference>
<feature type="compositionally biased region" description="Basic and acidic residues" evidence="7">
    <location>
        <begin position="127"/>
        <end position="143"/>
    </location>
</feature>
<feature type="compositionally biased region" description="Basic residues" evidence="7">
    <location>
        <begin position="199"/>
        <end position="208"/>
    </location>
</feature>
<evidence type="ECO:0000256" key="6">
    <source>
        <dbReference type="RuleBase" id="RU367028"/>
    </source>
</evidence>
<evidence type="ECO:0000256" key="3">
    <source>
        <dbReference type="ARBA" id="ARBA00023015"/>
    </source>
</evidence>
<dbReference type="EMBL" id="NKQK01000021">
    <property type="protein sequence ID" value="PSR99719.1"/>
    <property type="molecule type" value="Genomic_DNA"/>
</dbReference>
<evidence type="ECO:0000256" key="7">
    <source>
        <dbReference type="SAM" id="MobiDB-lite"/>
    </source>
</evidence>
<accession>A0A2R6PZY9</accession>
<dbReference type="OMA" id="YQGVIVE"/>
<dbReference type="GO" id="GO:0045892">
    <property type="term" value="P:negative regulation of DNA-templated transcription"/>
    <property type="evidence" value="ECO:0007669"/>
    <property type="project" value="UniProtKB-UniRule"/>
</dbReference>
<organism evidence="9 10">
    <name type="scientific">Actinidia chinensis var. chinensis</name>
    <name type="common">Chinese soft-hair kiwi</name>
    <dbReference type="NCBI Taxonomy" id="1590841"/>
    <lineage>
        <taxon>Eukaryota</taxon>
        <taxon>Viridiplantae</taxon>
        <taxon>Streptophyta</taxon>
        <taxon>Embryophyta</taxon>
        <taxon>Tracheophyta</taxon>
        <taxon>Spermatophyta</taxon>
        <taxon>Magnoliopsida</taxon>
        <taxon>eudicotyledons</taxon>
        <taxon>Gunneridae</taxon>
        <taxon>Pentapetalae</taxon>
        <taxon>asterids</taxon>
        <taxon>Ericales</taxon>
        <taxon>Actinidiaceae</taxon>
        <taxon>Actinidia</taxon>
    </lineage>
</organism>
<dbReference type="OrthoDB" id="1928390at2759"/>
<keyword evidence="3 6" id="KW-0805">Transcription regulation</keyword>
<evidence type="ECO:0000256" key="2">
    <source>
        <dbReference type="ARBA" id="ARBA00022491"/>
    </source>
</evidence>
<dbReference type="InterPro" id="IPR006458">
    <property type="entry name" value="Ovate_C"/>
</dbReference>
<feature type="domain" description="OVATE" evidence="8">
    <location>
        <begin position="247"/>
        <end position="306"/>
    </location>
</feature>
<comment type="caution">
    <text evidence="9">The sequence shown here is derived from an EMBL/GenBank/DDBJ whole genome shotgun (WGS) entry which is preliminary data.</text>
</comment>
<keyword evidence="10" id="KW-1185">Reference proteome</keyword>
<dbReference type="InterPro" id="IPR038933">
    <property type="entry name" value="Ovate"/>
</dbReference>
<dbReference type="STRING" id="1590841.A0A2R6PZY9"/>
<keyword evidence="2 6" id="KW-0678">Repressor</keyword>
<keyword evidence="5 6" id="KW-0539">Nucleus</keyword>
<dbReference type="Proteomes" id="UP000241394">
    <property type="component" value="Chromosome LG21"/>
</dbReference>
<dbReference type="PANTHER" id="PTHR33057:SF224">
    <property type="entry name" value="TRANSCRIPTION REPRESSOR"/>
    <property type="match status" value="1"/>
</dbReference>
<gene>
    <name evidence="9" type="ORF">CEY00_Acc23666</name>
</gene>
<evidence type="ECO:0000256" key="5">
    <source>
        <dbReference type="ARBA" id="ARBA00023242"/>
    </source>
</evidence>
<dbReference type="Gramene" id="PSR99719">
    <property type="protein sequence ID" value="PSR99719"/>
    <property type="gene ID" value="CEY00_Acc23666"/>
</dbReference>
<proteinExistence type="predicted"/>
<sequence length="316" mass="36205">MAKRFRIRLSFRSFQFCRFKRPSSLPQTPLPVNYWFSPVNPKVSDIAYPAIPEPPPSTPNHHLFRTHVSPAKAIPVNYGFQSKSCLQCKIESLPEHNREEQDKTRQILYNSPVSDFSESDAWPVRLPKAEKEKKESTKNKKAGESVCKSTSLGHSGWFSSEDNEESESESLISSSISLDSSSNFSASMETVSERPSKEGRRKKNLKTRRIKTRTTAPENVSQARPLSVFRRLIPCAVDGKVKESFAVVKRSKDPYEDFKRSMLEMILEKQMFDVKDLEQLLQCFLSLNSRHHHEAIVRAFAEVWEVLFCIHGSVDH</sequence>
<evidence type="ECO:0000256" key="1">
    <source>
        <dbReference type="ARBA" id="ARBA00004123"/>
    </source>
</evidence>
<feature type="region of interest" description="Disordered" evidence="7">
    <location>
        <begin position="116"/>
        <end position="151"/>
    </location>
</feature>
<protein>
    <recommendedName>
        <fullName evidence="6">Transcription repressor</fullName>
    </recommendedName>
    <alternativeName>
        <fullName evidence="6">Ovate family protein</fullName>
    </alternativeName>
</protein>
<evidence type="ECO:0000259" key="8">
    <source>
        <dbReference type="PROSITE" id="PS51754"/>
    </source>
</evidence>
<dbReference type="AlphaFoldDB" id="A0A2R6PZY9"/>
<evidence type="ECO:0000313" key="10">
    <source>
        <dbReference type="Proteomes" id="UP000241394"/>
    </source>
</evidence>
<evidence type="ECO:0000256" key="4">
    <source>
        <dbReference type="ARBA" id="ARBA00023163"/>
    </source>
</evidence>
<comment type="function">
    <text evidence="6">Transcriptional repressor that regulates multiple aspects of plant growth and development.</text>
</comment>
<name>A0A2R6PZY9_ACTCC</name>
<reference evidence="10" key="2">
    <citation type="journal article" date="2018" name="BMC Genomics">
        <title>A manually annotated Actinidia chinensis var. chinensis (kiwifruit) genome highlights the challenges associated with draft genomes and gene prediction in plants.</title>
        <authorList>
            <person name="Pilkington S.M."/>
            <person name="Crowhurst R."/>
            <person name="Hilario E."/>
            <person name="Nardozza S."/>
            <person name="Fraser L."/>
            <person name="Peng Y."/>
            <person name="Gunaseelan K."/>
            <person name="Simpson R."/>
            <person name="Tahir J."/>
            <person name="Deroles S.C."/>
            <person name="Templeton K."/>
            <person name="Luo Z."/>
            <person name="Davy M."/>
            <person name="Cheng C."/>
            <person name="McNeilage M."/>
            <person name="Scaglione D."/>
            <person name="Liu Y."/>
            <person name="Zhang Q."/>
            <person name="Datson P."/>
            <person name="De Silva N."/>
            <person name="Gardiner S.E."/>
            <person name="Bassett H."/>
            <person name="Chagne D."/>
            <person name="McCallum J."/>
            <person name="Dzierzon H."/>
            <person name="Deng C."/>
            <person name="Wang Y.Y."/>
            <person name="Barron L."/>
            <person name="Manako K."/>
            <person name="Bowen J."/>
            <person name="Foster T.M."/>
            <person name="Erridge Z.A."/>
            <person name="Tiffin H."/>
            <person name="Waite C.N."/>
            <person name="Davies K.M."/>
            <person name="Grierson E.P."/>
            <person name="Laing W.A."/>
            <person name="Kirk R."/>
            <person name="Chen X."/>
            <person name="Wood M."/>
            <person name="Montefiori M."/>
            <person name="Brummell D.A."/>
            <person name="Schwinn K.E."/>
            <person name="Catanach A."/>
            <person name="Fullerton C."/>
            <person name="Li D."/>
            <person name="Meiyalaghan S."/>
            <person name="Nieuwenhuizen N."/>
            <person name="Read N."/>
            <person name="Prakash R."/>
            <person name="Hunter D."/>
            <person name="Zhang H."/>
            <person name="McKenzie M."/>
            <person name="Knabel M."/>
            <person name="Harris A."/>
            <person name="Allan A.C."/>
            <person name="Gleave A."/>
            <person name="Chen A."/>
            <person name="Janssen B.J."/>
            <person name="Plunkett B."/>
            <person name="Ampomah-Dwamena C."/>
            <person name="Voogd C."/>
            <person name="Leif D."/>
            <person name="Lafferty D."/>
            <person name="Souleyre E.J.F."/>
            <person name="Varkonyi-Gasic E."/>
            <person name="Gambi F."/>
            <person name="Hanley J."/>
            <person name="Yao J.L."/>
            <person name="Cheung J."/>
            <person name="David K.M."/>
            <person name="Warren B."/>
            <person name="Marsh K."/>
            <person name="Snowden K.C."/>
            <person name="Lin-Wang K."/>
            <person name="Brian L."/>
            <person name="Martinez-Sanchez M."/>
            <person name="Wang M."/>
            <person name="Ileperuma N."/>
            <person name="Macnee N."/>
            <person name="Campin R."/>
            <person name="McAtee P."/>
            <person name="Drummond R.S.M."/>
            <person name="Espley R.V."/>
            <person name="Ireland H.S."/>
            <person name="Wu R."/>
            <person name="Atkinson R.G."/>
            <person name="Karunairetnam S."/>
            <person name="Bulley S."/>
            <person name="Chunkath S."/>
            <person name="Hanley Z."/>
            <person name="Storey R."/>
            <person name="Thrimawithana A.H."/>
            <person name="Thomson S."/>
            <person name="David C."/>
            <person name="Testolin R."/>
            <person name="Huang H."/>
            <person name="Hellens R.P."/>
            <person name="Schaffer R.J."/>
        </authorList>
    </citation>
    <scope>NUCLEOTIDE SEQUENCE [LARGE SCALE GENOMIC DNA]</scope>
    <source>
        <strain evidence="10">cv. Red5</strain>
    </source>
</reference>
<dbReference type="NCBIfam" id="TIGR01568">
    <property type="entry name" value="A_thal_3678"/>
    <property type="match status" value="1"/>
</dbReference>
<dbReference type="Pfam" id="PF04844">
    <property type="entry name" value="Ovate"/>
    <property type="match status" value="1"/>
</dbReference>
<dbReference type="InParanoid" id="A0A2R6PZY9"/>
<dbReference type="GO" id="GO:0005634">
    <property type="term" value="C:nucleus"/>
    <property type="evidence" value="ECO:0007669"/>
    <property type="project" value="UniProtKB-SubCell"/>
</dbReference>
<feature type="region of interest" description="Disordered" evidence="7">
    <location>
        <begin position="179"/>
        <end position="208"/>
    </location>
</feature>
<evidence type="ECO:0000313" key="9">
    <source>
        <dbReference type="EMBL" id="PSR99719.1"/>
    </source>
</evidence>
<reference evidence="9 10" key="1">
    <citation type="submission" date="2017-07" db="EMBL/GenBank/DDBJ databases">
        <title>An improved, manually edited Actinidia chinensis var. chinensis (kiwifruit) genome highlights the challenges associated with draft genomes and gene prediction in plants.</title>
        <authorList>
            <person name="Pilkington S."/>
            <person name="Crowhurst R."/>
            <person name="Hilario E."/>
            <person name="Nardozza S."/>
            <person name="Fraser L."/>
            <person name="Peng Y."/>
            <person name="Gunaseelan K."/>
            <person name="Simpson R."/>
            <person name="Tahir J."/>
            <person name="Deroles S."/>
            <person name="Templeton K."/>
            <person name="Luo Z."/>
            <person name="Davy M."/>
            <person name="Cheng C."/>
            <person name="Mcneilage M."/>
            <person name="Scaglione D."/>
            <person name="Liu Y."/>
            <person name="Zhang Q."/>
            <person name="Datson P."/>
            <person name="De Silva N."/>
            <person name="Gardiner S."/>
            <person name="Bassett H."/>
            <person name="Chagne D."/>
            <person name="Mccallum J."/>
            <person name="Dzierzon H."/>
            <person name="Deng C."/>
            <person name="Wang Y.-Y."/>
            <person name="Barron N."/>
            <person name="Manako K."/>
            <person name="Bowen J."/>
            <person name="Foster T."/>
            <person name="Erridge Z."/>
            <person name="Tiffin H."/>
            <person name="Waite C."/>
            <person name="Davies K."/>
            <person name="Grierson E."/>
            <person name="Laing W."/>
            <person name="Kirk R."/>
            <person name="Chen X."/>
            <person name="Wood M."/>
            <person name="Montefiori M."/>
            <person name="Brummell D."/>
            <person name="Schwinn K."/>
            <person name="Catanach A."/>
            <person name="Fullerton C."/>
            <person name="Li D."/>
            <person name="Meiyalaghan S."/>
            <person name="Nieuwenhuizen N."/>
            <person name="Read N."/>
            <person name="Prakash R."/>
            <person name="Hunter D."/>
            <person name="Zhang H."/>
            <person name="Mckenzie M."/>
            <person name="Knabel M."/>
            <person name="Harris A."/>
            <person name="Allan A."/>
            <person name="Chen A."/>
            <person name="Janssen B."/>
            <person name="Plunkett B."/>
            <person name="Dwamena C."/>
            <person name="Voogd C."/>
            <person name="Leif D."/>
            <person name="Lafferty D."/>
            <person name="Souleyre E."/>
            <person name="Varkonyi-Gasic E."/>
            <person name="Gambi F."/>
            <person name="Hanley J."/>
            <person name="Yao J.-L."/>
            <person name="Cheung J."/>
            <person name="David K."/>
            <person name="Warren B."/>
            <person name="Marsh K."/>
            <person name="Snowden K."/>
            <person name="Lin-Wang K."/>
            <person name="Brian L."/>
            <person name="Martinez-Sanchez M."/>
            <person name="Wang M."/>
            <person name="Ileperuma N."/>
            <person name="Macnee N."/>
            <person name="Campin R."/>
            <person name="Mcatee P."/>
            <person name="Drummond R."/>
            <person name="Espley R."/>
            <person name="Ireland H."/>
            <person name="Wu R."/>
            <person name="Atkinson R."/>
            <person name="Karunairetnam S."/>
            <person name="Bulley S."/>
            <person name="Chunkath S."/>
            <person name="Hanley Z."/>
            <person name="Storey R."/>
            <person name="Thrimawithana A."/>
            <person name="Thomson S."/>
            <person name="David C."/>
            <person name="Testolin R."/>
        </authorList>
    </citation>
    <scope>NUCLEOTIDE SEQUENCE [LARGE SCALE GENOMIC DNA]</scope>
    <source>
        <strain evidence="10">cv. Red5</strain>
        <tissue evidence="9">Young leaf</tissue>
    </source>
</reference>
<dbReference type="PROSITE" id="PS51754">
    <property type="entry name" value="OVATE"/>
    <property type="match status" value="1"/>
</dbReference>